<proteinExistence type="predicted"/>
<feature type="non-terminal residue" evidence="2">
    <location>
        <position position="1"/>
    </location>
</feature>
<organism evidence="2 3">
    <name type="scientific">Durusdinium trenchii</name>
    <dbReference type="NCBI Taxonomy" id="1381693"/>
    <lineage>
        <taxon>Eukaryota</taxon>
        <taxon>Sar</taxon>
        <taxon>Alveolata</taxon>
        <taxon>Dinophyceae</taxon>
        <taxon>Suessiales</taxon>
        <taxon>Symbiodiniaceae</taxon>
        <taxon>Durusdinium</taxon>
    </lineage>
</organism>
<accession>A0ABP0HTN1</accession>
<comment type="caution">
    <text evidence="2">The sequence shown here is derived from an EMBL/GenBank/DDBJ whole genome shotgun (WGS) entry which is preliminary data.</text>
</comment>
<protein>
    <submittedName>
        <fullName evidence="2">Uncharacterized protein</fullName>
    </submittedName>
</protein>
<evidence type="ECO:0000313" key="1">
    <source>
        <dbReference type="EMBL" id="CAK8992290.1"/>
    </source>
</evidence>
<dbReference type="EMBL" id="CAXAMM010001536">
    <property type="protein sequence ID" value="CAK8992290.1"/>
    <property type="molecule type" value="Genomic_DNA"/>
</dbReference>
<keyword evidence="3" id="KW-1185">Reference proteome</keyword>
<sequence length="131" mass="14686">LGIRKRIQQAEQQATDAKPSQLARSLLEDWAWGKISPQYAQEKAMNALLGFQGSGPSYKDLEMLAHLGTDGKYCNNVHRDLEKRVKSFLPDLFMAPWLLLVSALNACIVFCNLDDLLAKQVSRGLERKLLG</sequence>
<reference evidence="2 3" key="1">
    <citation type="submission" date="2024-02" db="EMBL/GenBank/DDBJ databases">
        <authorList>
            <person name="Chen Y."/>
            <person name="Shah S."/>
            <person name="Dougan E. K."/>
            <person name="Thang M."/>
            <person name="Chan C."/>
        </authorList>
    </citation>
    <scope>NUCLEOTIDE SEQUENCE [LARGE SCALE GENOMIC DNA]</scope>
</reference>
<dbReference type="Proteomes" id="UP001642464">
    <property type="component" value="Unassembled WGS sequence"/>
</dbReference>
<evidence type="ECO:0000313" key="2">
    <source>
        <dbReference type="EMBL" id="CAK8992494.1"/>
    </source>
</evidence>
<dbReference type="EMBL" id="CAXAMM010001559">
    <property type="protein sequence ID" value="CAK8992494.1"/>
    <property type="molecule type" value="Genomic_DNA"/>
</dbReference>
<name>A0ABP0HTN1_9DINO</name>
<evidence type="ECO:0000313" key="3">
    <source>
        <dbReference type="Proteomes" id="UP001642464"/>
    </source>
</evidence>
<gene>
    <name evidence="1" type="ORF">SCF082_LOCUS3049</name>
    <name evidence="2" type="ORF">SCF082_LOCUS3128</name>
</gene>